<dbReference type="InterPro" id="IPR001789">
    <property type="entry name" value="Sig_transdc_resp-reg_receiver"/>
</dbReference>
<feature type="domain" description="HTH LytTR-type" evidence="3">
    <location>
        <begin position="163"/>
        <end position="270"/>
    </location>
</feature>
<dbReference type="FunFam" id="3.40.50.2300:FF:000361">
    <property type="entry name" value="Two-component system response regulator"/>
    <property type="match status" value="1"/>
</dbReference>
<dbReference type="InterPro" id="IPR046947">
    <property type="entry name" value="LytR-like"/>
</dbReference>
<evidence type="ECO:0000259" key="3">
    <source>
        <dbReference type="PROSITE" id="PS50930"/>
    </source>
</evidence>
<dbReference type="InterPro" id="IPR007492">
    <property type="entry name" value="LytTR_DNA-bd_dom"/>
</dbReference>
<dbReference type="GO" id="GO:0003677">
    <property type="term" value="F:DNA binding"/>
    <property type="evidence" value="ECO:0007669"/>
    <property type="project" value="InterPro"/>
</dbReference>
<dbReference type="Gene3D" id="2.40.50.1020">
    <property type="entry name" value="LytTr DNA-binding domain"/>
    <property type="match status" value="1"/>
</dbReference>
<dbReference type="EMBL" id="DRGL01000037">
    <property type="protein sequence ID" value="HEA21357.1"/>
    <property type="molecule type" value="Genomic_DNA"/>
</dbReference>
<dbReference type="Pfam" id="PF04397">
    <property type="entry name" value="LytTR"/>
    <property type="match status" value="1"/>
</dbReference>
<dbReference type="InterPro" id="IPR011006">
    <property type="entry name" value="CheY-like_superfamily"/>
</dbReference>
<dbReference type="SMART" id="SM00448">
    <property type="entry name" value="REC"/>
    <property type="match status" value="1"/>
</dbReference>
<dbReference type="Gene3D" id="3.40.50.2300">
    <property type="match status" value="1"/>
</dbReference>
<evidence type="ECO:0000313" key="4">
    <source>
        <dbReference type="EMBL" id="HEA21357.1"/>
    </source>
</evidence>
<protein>
    <submittedName>
        <fullName evidence="4">Response regulator transcription factor</fullName>
    </submittedName>
</protein>
<keyword evidence="1" id="KW-0597">Phosphoprotein</keyword>
<dbReference type="PANTHER" id="PTHR37299:SF1">
    <property type="entry name" value="STAGE 0 SPORULATION PROTEIN A HOMOLOG"/>
    <property type="match status" value="1"/>
</dbReference>
<gene>
    <name evidence="4" type="ORF">ENH87_10605</name>
</gene>
<name>A0A831QQY0_9FLAO</name>
<accession>A0A831QQY0</accession>
<dbReference type="Proteomes" id="UP000886191">
    <property type="component" value="Unassembled WGS sequence"/>
</dbReference>
<evidence type="ECO:0000256" key="1">
    <source>
        <dbReference type="PROSITE-ProRule" id="PRU00169"/>
    </source>
</evidence>
<evidence type="ECO:0000259" key="2">
    <source>
        <dbReference type="PROSITE" id="PS50110"/>
    </source>
</evidence>
<dbReference type="SUPFAM" id="SSF52172">
    <property type="entry name" value="CheY-like"/>
    <property type="match status" value="1"/>
</dbReference>
<organism evidence="4">
    <name type="scientific">Pricia antarctica</name>
    <dbReference type="NCBI Taxonomy" id="641691"/>
    <lineage>
        <taxon>Bacteria</taxon>
        <taxon>Pseudomonadati</taxon>
        <taxon>Bacteroidota</taxon>
        <taxon>Flavobacteriia</taxon>
        <taxon>Flavobacteriales</taxon>
        <taxon>Flavobacteriaceae</taxon>
        <taxon>Pricia</taxon>
    </lineage>
</organism>
<reference evidence="4" key="1">
    <citation type="journal article" date="2020" name="mSystems">
        <title>Genome- and Community-Level Interaction Insights into Carbon Utilization and Element Cycling Functions of Hydrothermarchaeota in Hydrothermal Sediment.</title>
        <authorList>
            <person name="Zhou Z."/>
            <person name="Liu Y."/>
            <person name="Xu W."/>
            <person name="Pan J."/>
            <person name="Luo Z.H."/>
            <person name="Li M."/>
        </authorList>
    </citation>
    <scope>NUCLEOTIDE SEQUENCE [LARGE SCALE GENOMIC DNA]</scope>
    <source>
        <strain evidence="4">HyVt-345</strain>
    </source>
</reference>
<dbReference type="GO" id="GO:0000156">
    <property type="term" value="F:phosphorelay response regulator activity"/>
    <property type="evidence" value="ECO:0007669"/>
    <property type="project" value="InterPro"/>
</dbReference>
<dbReference type="AlphaFoldDB" id="A0A831QQY0"/>
<feature type="modified residue" description="4-aspartylphosphate" evidence="1">
    <location>
        <position position="72"/>
    </location>
</feature>
<dbReference type="SMART" id="SM00850">
    <property type="entry name" value="LytTR"/>
    <property type="match status" value="1"/>
</dbReference>
<proteinExistence type="predicted"/>
<sequence length="270" mass="30822">MNRPKPIWTKSINESDTMKVLIIEDEPAASEDLTYLLNSIDTNIEVVQVLDSVKSSVAFFSEPHTAELVFMDIHLADGISFEIFEQARIDIPVVFTTAYNQYALKAFKFNSIDYLLKPIDKEELADALQQFKTQNKGKAIDDSQVKGLLDLIGTKRKKYKTTFLVSHRDELIPLKTEHIAYFRIDTGIVKAVSIDNKSFPIEDKLEDIEEELDDALFYRANRQFIISKEAVVTLKTYFNGKLIVDVKPVCEERIIVSKAKASEFKDWLGS</sequence>
<comment type="caution">
    <text evidence="4">The sequence shown here is derived from an EMBL/GenBank/DDBJ whole genome shotgun (WGS) entry which is preliminary data.</text>
</comment>
<dbReference type="PANTHER" id="PTHR37299">
    <property type="entry name" value="TRANSCRIPTIONAL REGULATOR-RELATED"/>
    <property type="match status" value="1"/>
</dbReference>
<dbReference type="Pfam" id="PF00072">
    <property type="entry name" value="Response_reg"/>
    <property type="match status" value="1"/>
</dbReference>
<dbReference type="PROSITE" id="PS50110">
    <property type="entry name" value="RESPONSE_REGULATORY"/>
    <property type="match status" value="1"/>
</dbReference>
<feature type="domain" description="Response regulatory" evidence="2">
    <location>
        <begin position="19"/>
        <end position="132"/>
    </location>
</feature>
<dbReference type="PROSITE" id="PS50930">
    <property type="entry name" value="HTH_LYTTR"/>
    <property type="match status" value="1"/>
</dbReference>